<dbReference type="Proteomes" id="UP000050786">
    <property type="component" value="Unassembled WGS sequence"/>
</dbReference>
<dbReference type="RefSeq" id="WP_058273347.1">
    <property type="nucleotide sequence ID" value="NZ_CYPS01000036.1"/>
</dbReference>
<keyword evidence="1" id="KW-0812">Transmembrane</keyword>
<accession>A0A0P1E4E4</accession>
<feature type="transmembrane region" description="Helical" evidence="1">
    <location>
        <begin position="6"/>
        <end position="31"/>
    </location>
</feature>
<evidence type="ECO:0000313" key="3">
    <source>
        <dbReference type="Proteomes" id="UP000050786"/>
    </source>
</evidence>
<reference evidence="3" key="1">
    <citation type="submission" date="2015-09" db="EMBL/GenBank/DDBJ databases">
        <authorList>
            <person name="Rodrigo-Torres L."/>
            <person name="Arahal D.R."/>
        </authorList>
    </citation>
    <scope>NUCLEOTIDE SEQUENCE [LARGE SCALE GENOMIC DNA]</scope>
    <source>
        <strain evidence="3">CECT 4293</strain>
    </source>
</reference>
<evidence type="ECO:0000313" key="2">
    <source>
        <dbReference type="EMBL" id="CUH43319.1"/>
    </source>
</evidence>
<keyword evidence="1" id="KW-0472">Membrane</keyword>
<dbReference type="EMBL" id="CYPS01000036">
    <property type="protein sequence ID" value="CUH43319.1"/>
    <property type="molecule type" value="Genomic_DNA"/>
</dbReference>
<evidence type="ECO:0000256" key="1">
    <source>
        <dbReference type="SAM" id="Phobius"/>
    </source>
</evidence>
<protein>
    <submittedName>
        <fullName evidence="2">Uncharacterized protein</fullName>
    </submittedName>
</protein>
<proteinExistence type="predicted"/>
<name>A0A0P1E4E4_9RHOB</name>
<keyword evidence="1" id="KW-1133">Transmembrane helix</keyword>
<organism evidence="2 3">
    <name type="scientific">Ruegeria atlantica</name>
    <dbReference type="NCBI Taxonomy" id="81569"/>
    <lineage>
        <taxon>Bacteria</taxon>
        <taxon>Pseudomonadati</taxon>
        <taxon>Pseudomonadota</taxon>
        <taxon>Alphaproteobacteria</taxon>
        <taxon>Rhodobacterales</taxon>
        <taxon>Roseobacteraceae</taxon>
        <taxon>Ruegeria</taxon>
    </lineage>
</organism>
<sequence length="252" mass="28792">MLRTILWIIGIVIGVPVLVFALGSFMLFVFYPAKHALNVYRMDAKNERVWEEGIARVVTVEAELRTKSGVETLESDIICYQGHFARPWTLKNGAPRTGRTPTSVGFESLQTDFPTGATLYIDLYHLCVEAFRIETKEVPFKLDSSDMYVVAPELKLYCSFRLPNRLSEKFFQTDAAWVSYPKIVEITERPLNSTTTISEMGSSETPLIGSRFGQRWGLEFRRSNWRSDEQCWTGKLGQCNEAMNNYCGTNPW</sequence>
<keyword evidence="3" id="KW-1185">Reference proteome</keyword>
<dbReference type="AlphaFoldDB" id="A0A0P1E4E4"/>
<gene>
    <name evidence="2" type="ORF">RUM4293_02212</name>
</gene>